<comment type="caution">
    <text evidence="6">The sequence shown here is derived from an EMBL/GenBank/DDBJ whole genome shotgun (WGS) entry which is preliminary data.</text>
</comment>
<reference evidence="6" key="2">
    <citation type="submission" date="2022-11" db="EMBL/GenBank/DDBJ databases">
        <title>Draft genome sequence of Sellimonas catena strain 18CBH55.</title>
        <authorList>
            <person name="Atsushi H."/>
            <person name="Moriya O."/>
            <person name="Mitsuo S."/>
        </authorList>
    </citation>
    <scope>NUCLEOTIDE SEQUENCE</scope>
    <source>
        <strain evidence="6">18CBH55</strain>
    </source>
</reference>
<keyword evidence="3" id="KW-0238">DNA-binding</keyword>
<dbReference type="InterPro" id="IPR005119">
    <property type="entry name" value="LysR_subst-bd"/>
</dbReference>
<gene>
    <name evidence="6" type="ORF">Selli2_21030</name>
</gene>
<dbReference type="SUPFAM" id="SSF53850">
    <property type="entry name" value="Periplasmic binding protein-like II"/>
    <property type="match status" value="1"/>
</dbReference>
<accession>A0A9W6CBW7</accession>
<dbReference type="GO" id="GO:0032993">
    <property type="term" value="C:protein-DNA complex"/>
    <property type="evidence" value="ECO:0007669"/>
    <property type="project" value="TreeGrafter"/>
</dbReference>
<dbReference type="AlphaFoldDB" id="A0A9W6CBW7"/>
<dbReference type="PANTHER" id="PTHR30346">
    <property type="entry name" value="TRANSCRIPTIONAL DUAL REGULATOR HCAR-RELATED"/>
    <property type="match status" value="1"/>
</dbReference>
<evidence type="ECO:0000256" key="2">
    <source>
        <dbReference type="ARBA" id="ARBA00023015"/>
    </source>
</evidence>
<dbReference type="Gene3D" id="1.10.10.10">
    <property type="entry name" value="Winged helix-like DNA-binding domain superfamily/Winged helix DNA-binding domain"/>
    <property type="match status" value="1"/>
</dbReference>
<dbReference type="Pfam" id="PF00126">
    <property type="entry name" value="HTH_1"/>
    <property type="match status" value="1"/>
</dbReference>
<dbReference type="CDD" id="cd05466">
    <property type="entry name" value="PBP2_LTTR_substrate"/>
    <property type="match status" value="1"/>
</dbReference>
<name>A0A9W6CBW7_9FIRM</name>
<keyword evidence="2" id="KW-0805">Transcription regulation</keyword>
<dbReference type="Proteomes" id="UP001145094">
    <property type="component" value="Unassembled WGS sequence"/>
</dbReference>
<dbReference type="Pfam" id="PF03466">
    <property type="entry name" value="LysR_substrate"/>
    <property type="match status" value="1"/>
</dbReference>
<evidence type="ECO:0000256" key="1">
    <source>
        <dbReference type="ARBA" id="ARBA00009437"/>
    </source>
</evidence>
<organism evidence="6 7">
    <name type="scientific">Sellimonas catena</name>
    <dbReference type="NCBI Taxonomy" id="2994035"/>
    <lineage>
        <taxon>Bacteria</taxon>
        <taxon>Bacillati</taxon>
        <taxon>Bacillota</taxon>
        <taxon>Clostridia</taxon>
        <taxon>Lachnospirales</taxon>
        <taxon>Lachnospiraceae</taxon>
        <taxon>Sellimonas</taxon>
    </lineage>
</organism>
<proteinExistence type="inferred from homology"/>
<dbReference type="PANTHER" id="PTHR30346:SF0">
    <property type="entry name" value="HCA OPERON TRANSCRIPTIONAL ACTIVATOR HCAR"/>
    <property type="match status" value="1"/>
</dbReference>
<reference evidence="6" key="3">
    <citation type="journal article" date="2023" name="Int. J. Syst. Evol. Microbiol.">
        <title>Sellimonas catena sp. nov., isolated from human faeces.</title>
        <authorList>
            <person name="Hisatomi A."/>
            <person name="Ohkuma M."/>
            <person name="Sakamoto M."/>
        </authorList>
    </citation>
    <scope>NUCLEOTIDE SEQUENCE</scope>
    <source>
        <strain evidence="6">18CBH55</strain>
    </source>
</reference>
<comment type="similarity">
    <text evidence="1">Belongs to the LysR transcriptional regulatory family.</text>
</comment>
<evidence type="ECO:0000259" key="5">
    <source>
        <dbReference type="PROSITE" id="PS50931"/>
    </source>
</evidence>
<dbReference type="InterPro" id="IPR036388">
    <property type="entry name" value="WH-like_DNA-bd_sf"/>
</dbReference>
<dbReference type="PRINTS" id="PR00039">
    <property type="entry name" value="HTHLYSR"/>
</dbReference>
<dbReference type="RefSeq" id="WP_281845433.1">
    <property type="nucleotide sequence ID" value="NZ_BSCH01000013.1"/>
</dbReference>
<evidence type="ECO:0000256" key="3">
    <source>
        <dbReference type="ARBA" id="ARBA00023125"/>
    </source>
</evidence>
<feature type="domain" description="HTH lysR-type" evidence="5">
    <location>
        <begin position="1"/>
        <end position="58"/>
    </location>
</feature>
<dbReference type="FunFam" id="1.10.10.10:FF:000001">
    <property type="entry name" value="LysR family transcriptional regulator"/>
    <property type="match status" value="1"/>
</dbReference>
<sequence length="300" mass="33780">MEIKQLEYFVAASEKGSFNKAAECLYTSQPNVSKVILSLEKELGRELFVRNSKGIQLTSFGEMIKEYAQNILKNAQLIHSTVSVNPGARLKVSTFPSNLLAGILVSFYEETKENYTIEHLQGTAEEITDNVKSGISEMGVVFIAQNQLAAFQHILTHKKLEFHPLATRELCLYVGKNNPLYERSEVRFSELPKLRFVSGARDYFSMEHHLETISLGIISREMLNNVICTNSEYALIHALSATDLCGMGVKFLTNQYEGHGIKTLTVKDCEPFLTVGYVTSEQHILSSPCVEFIEKLREKL</sequence>
<dbReference type="Gene3D" id="3.40.190.290">
    <property type="match status" value="1"/>
</dbReference>
<evidence type="ECO:0000313" key="7">
    <source>
        <dbReference type="Proteomes" id="UP001145094"/>
    </source>
</evidence>
<evidence type="ECO:0000313" key="6">
    <source>
        <dbReference type="EMBL" id="GLG90676.1"/>
    </source>
</evidence>
<keyword evidence="4" id="KW-0804">Transcription</keyword>
<evidence type="ECO:0000256" key="4">
    <source>
        <dbReference type="ARBA" id="ARBA00023163"/>
    </source>
</evidence>
<dbReference type="InterPro" id="IPR000847">
    <property type="entry name" value="LysR_HTH_N"/>
</dbReference>
<dbReference type="SUPFAM" id="SSF46785">
    <property type="entry name" value="Winged helix' DNA-binding domain"/>
    <property type="match status" value="1"/>
</dbReference>
<dbReference type="EMBL" id="BSCH01000013">
    <property type="protein sequence ID" value="GLG90676.1"/>
    <property type="molecule type" value="Genomic_DNA"/>
</dbReference>
<reference evidence="6" key="1">
    <citation type="submission" date="2022-11" db="EMBL/GenBank/DDBJ databases">
        <title>Draft genome sequence of Sellimonas catena strain 18CBH55.</title>
        <authorList>
            <person name="Hisatomi A."/>
            <person name="Ohkuma M."/>
            <person name="Sakamoto M."/>
        </authorList>
    </citation>
    <scope>NUCLEOTIDE SEQUENCE</scope>
    <source>
        <strain evidence="6">18CBH55</strain>
    </source>
</reference>
<protein>
    <submittedName>
        <fullName evidence="6">LysR family transcriptional regulator</fullName>
    </submittedName>
</protein>
<dbReference type="PROSITE" id="PS50931">
    <property type="entry name" value="HTH_LYSR"/>
    <property type="match status" value="1"/>
</dbReference>
<dbReference type="InterPro" id="IPR036390">
    <property type="entry name" value="WH_DNA-bd_sf"/>
</dbReference>
<dbReference type="GO" id="GO:0003700">
    <property type="term" value="F:DNA-binding transcription factor activity"/>
    <property type="evidence" value="ECO:0007669"/>
    <property type="project" value="InterPro"/>
</dbReference>
<dbReference type="GO" id="GO:0003677">
    <property type="term" value="F:DNA binding"/>
    <property type="evidence" value="ECO:0007669"/>
    <property type="project" value="UniProtKB-KW"/>
</dbReference>